<accession>I4AL56</accession>
<evidence type="ECO:0000313" key="2">
    <source>
        <dbReference type="Proteomes" id="UP000006054"/>
    </source>
</evidence>
<evidence type="ECO:0000313" key="1">
    <source>
        <dbReference type="EMBL" id="AFM04691.1"/>
    </source>
</evidence>
<dbReference type="HOGENOM" id="CLU_1832207_0_0_10"/>
<dbReference type="KEGG" id="fli:Fleli_2318"/>
<dbReference type="Gene3D" id="3.40.30.10">
    <property type="entry name" value="Glutaredoxin"/>
    <property type="match status" value="1"/>
</dbReference>
<proteinExistence type="predicted"/>
<dbReference type="STRING" id="880071.Fleli_2318"/>
<sequence>MEQGKNHNETMENISIKPQELVFIYDKDQKNWEERRTEAMGIAEFVREMEFKNITPTMWKTLLGWLELEPKQLFDENHENYNDKIKSKDYEMNDWLTILVNDYKMIKFPIAAINKKAILCTQRNEITMLYSNRPANEEIK</sequence>
<dbReference type="EMBL" id="CP003345">
    <property type="protein sequence ID" value="AFM04691.1"/>
    <property type="molecule type" value="Genomic_DNA"/>
</dbReference>
<gene>
    <name evidence="1" type="ordered locus">Fleli_2318</name>
</gene>
<protein>
    <submittedName>
        <fullName evidence="1">Uncharacterized protein</fullName>
    </submittedName>
</protein>
<dbReference type="AlphaFoldDB" id="I4AL56"/>
<reference evidence="2" key="1">
    <citation type="submission" date="2012-06" db="EMBL/GenBank/DDBJ databases">
        <title>The complete genome of Flexibacter litoralis DSM 6794.</title>
        <authorList>
            <person name="Lucas S."/>
            <person name="Copeland A."/>
            <person name="Lapidus A."/>
            <person name="Glavina del Rio T."/>
            <person name="Dalin E."/>
            <person name="Tice H."/>
            <person name="Bruce D."/>
            <person name="Goodwin L."/>
            <person name="Pitluck S."/>
            <person name="Peters L."/>
            <person name="Ovchinnikova G."/>
            <person name="Lu M."/>
            <person name="Kyrpides N."/>
            <person name="Mavromatis K."/>
            <person name="Ivanova N."/>
            <person name="Brettin T."/>
            <person name="Detter J.C."/>
            <person name="Han C."/>
            <person name="Larimer F."/>
            <person name="Land M."/>
            <person name="Hauser L."/>
            <person name="Markowitz V."/>
            <person name="Cheng J.-F."/>
            <person name="Hugenholtz P."/>
            <person name="Woyke T."/>
            <person name="Wu D."/>
            <person name="Spring S."/>
            <person name="Lang E."/>
            <person name="Kopitz M."/>
            <person name="Brambilla E."/>
            <person name="Klenk H.-P."/>
            <person name="Eisen J.A."/>
        </authorList>
    </citation>
    <scope>NUCLEOTIDE SEQUENCE [LARGE SCALE GENOMIC DNA]</scope>
    <source>
        <strain evidence="2">ATCC 23117 / DSM 6794 / NBRC 15988 / NCIMB 1366 / Sio-4</strain>
    </source>
</reference>
<name>I4AL56_BERLS</name>
<organism evidence="1 2">
    <name type="scientific">Bernardetia litoralis (strain ATCC 23117 / DSM 6794 / NBRC 15988 / NCIMB 1366 / Fx l1 / Sio-4)</name>
    <name type="common">Flexibacter litoralis</name>
    <dbReference type="NCBI Taxonomy" id="880071"/>
    <lineage>
        <taxon>Bacteria</taxon>
        <taxon>Pseudomonadati</taxon>
        <taxon>Bacteroidota</taxon>
        <taxon>Cytophagia</taxon>
        <taxon>Cytophagales</taxon>
        <taxon>Bernardetiaceae</taxon>
        <taxon>Bernardetia</taxon>
    </lineage>
</organism>
<keyword evidence="2" id="KW-1185">Reference proteome</keyword>
<dbReference type="Proteomes" id="UP000006054">
    <property type="component" value="Chromosome"/>
</dbReference>
<dbReference type="eggNOG" id="COG1393">
    <property type="taxonomic scope" value="Bacteria"/>
</dbReference>